<evidence type="ECO:0008006" key="4">
    <source>
        <dbReference type="Google" id="ProtNLM"/>
    </source>
</evidence>
<evidence type="ECO:0000256" key="1">
    <source>
        <dbReference type="SAM" id="Phobius"/>
    </source>
</evidence>
<organism evidence="2 3">
    <name type="scientific">Channa argus</name>
    <name type="common">Northern snakehead</name>
    <name type="synonym">Ophicephalus argus</name>
    <dbReference type="NCBI Taxonomy" id="215402"/>
    <lineage>
        <taxon>Eukaryota</taxon>
        <taxon>Metazoa</taxon>
        <taxon>Chordata</taxon>
        <taxon>Craniata</taxon>
        <taxon>Vertebrata</taxon>
        <taxon>Euteleostomi</taxon>
        <taxon>Actinopterygii</taxon>
        <taxon>Neopterygii</taxon>
        <taxon>Teleostei</taxon>
        <taxon>Neoteleostei</taxon>
        <taxon>Acanthomorphata</taxon>
        <taxon>Anabantaria</taxon>
        <taxon>Anabantiformes</taxon>
        <taxon>Channoidei</taxon>
        <taxon>Channidae</taxon>
        <taxon>Channa</taxon>
    </lineage>
</organism>
<feature type="transmembrane region" description="Helical" evidence="1">
    <location>
        <begin position="57"/>
        <end position="81"/>
    </location>
</feature>
<evidence type="ECO:0000313" key="2">
    <source>
        <dbReference type="EMBL" id="KAF3697893.1"/>
    </source>
</evidence>
<protein>
    <recommendedName>
        <fullName evidence="4">Transmembrane protein 272</fullName>
    </recommendedName>
</protein>
<name>A0A6G1Q6A6_CHAAH</name>
<dbReference type="PANTHER" id="PTHR33444:SF2">
    <property type="entry name" value="MARVEL DOMAIN-CONTAINING PROTEIN"/>
    <property type="match status" value="1"/>
</dbReference>
<feature type="transmembrane region" description="Helical" evidence="1">
    <location>
        <begin position="93"/>
        <end position="114"/>
    </location>
</feature>
<keyword evidence="1" id="KW-0472">Membrane</keyword>
<dbReference type="PANTHER" id="PTHR33444">
    <property type="entry name" value="SI:DKEY-19B23.12-RELATED"/>
    <property type="match status" value="1"/>
</dbReference>
<keyword evidence="3" id="KW-1185">Reference proteome</keyword>
<reference evidence="2 3" key="1">
    <citation type="submission" date="2019-02" db="EMBL/GenBank/DDBJ databases">
        <title>Opniocepnalus argus genome.</title>
        <authorList>
            <person name="Zhou C."/>
            <person name="Xiao S."/>
        </authorList>
    </citation>
    <scope>NUCLEOTIDE SEQUENCE [LARGE SCALE GENOMIC DNA]</scope>
    <source>
        <strain evidence="2">OARG1902GOOAL</strain>
        <tissue evidence="2">Muscle</tissue>
    </source>
</reference>
<keyword evidence="1" id="KW-0812">Transmembrane</keyword>
<feature type="transmembrane region" description="Helical" evidence="1">
    <location>
        <begin position="175"/>
        <end position="205"/>
    </location>
</feature>
<accession>A0A6G1Q6A6</accession>
<dbReference type="EMBL" id="CM015724">
    <property type="protein sequence ID" value="KAF3697893.1"/>
    <property type="molecule type" value="Genomic_DNA"/>
</dbReference>
<feature type="transmembrane region" description="Helical" evidence="1">
    <location>
        <begin position="135"/>
        <end position="155"/>
    </location>
</feature>
<proteinExistence type="predicted"/>
<sequence length="215" mass="24401">MCLCEHEMCLESERLVKGKILNFVGPDLLLKVRPIAADIMSSRRLIQNIRSPPQPSVPILVCSKLFVCVMPIAQIAIGSVYLHDCPRQHYIPIYLIVVGVFGLVLAVLSCLPCAQEAEDDTTNPLNRVCMSWNSLTSFFLFCWFIAGNVWIYSIYEPNYFKNNTHGELYCNKTLYLFAFWSTTFVYILLGLFLTVGFCVLLCFFLSGRADPDDDV</sequence>
<reference evidence="3" key="2">
    <citation type="submission" date="2019-02" db="EMBL/GenBank/DDBJ databases">
        <title>Opniocepnalus argus Var Kimnra genome.</title>
        <authorList>
            <person name="Zhou C."/>
            <person name="Xiao S."/>
        </authorList>
    </citation>
    <scope>NUCLEOTIDE SEQUENCE [LARGE SCALE GENOMIC DNA]</scope>
</reference>
<gene>
    <name evidence="2" type="ORF">EXN66_Car013574</name>
</gene>
<evidence type="ECO:0000313" key="3">
    <source>
        <dbReference type="Proteomes" id="UP000503349"/>
    </source>
</evidence>
<dbReference type="AlphaFoldDB" id="A0A6G1Q6A6"/>
<dbReference type="Proteomes" id="UP000503349">
    <property type="component" value="Chromosome 13"/>
</dbReference>
<dbReference type="InterPro" id="IPR040350">
    <property type="entry name" value="TMEM272"/>
</dbReference>
<keyword evidence="1" id="KW-1133">Transmembrane helix</keyword>